<feature type="transmembrane region" description="Helical" evidence="8">
    <location>
        <begin position="190"/>
        <end position="213"/>
    </location>
</feature>
<gene>
    <name evidence="10" type="ORF">HMPREF1541_08460</name>
</gene>
<reference evidence="10 11" key="1">
    <citation type="submission" date="2013-03" db="EMBL/GenBank/DDBJ databases">
        <title>The Genome Sequence of Phialophora europaea CBS 101466.</title>
        <authorList>
            <consortium name="The Broad Institute Genomics Platform"/>
            <person name="Cuomo C."/>
            <person name="de Hoog S."/>
            <person name="Gorbushina A."/>
            <person name="Walker B."/>
            <person name="Young S.K."/>
            <person name="Zeng Q."/>
            <person name="Gargeya S."/>
            <person name="Fitzgerald M."/>
            <person name="Haas B."/>
            <person name="Abouelleil A."/>
            <person name="Allen A.W."/>
            <person name="Alvarado L."/>
            <person name="Arachchi H.M."/>
            <person name="Berlin A.M."/>
            <person name="Chapman S.B."/>
            <person name="Gainer-Dewar J."/>
            <person name="Goldberg J."/>
            <person name="Griggs A."/>
            <person name="Gujja S."/>
            <person name="Hansen M."/>
            <person name="Howarth C."/>
            <person name="Imamovic A."/>
            <person name="Ireland A."/>
            <person name="Larimer J."/>
            <person name="McCowan C."/>
            <person name="Murphy C."/>
            <person name="Pearson M."/>
            <person name="Poon T.W."/>
            <person name="Priest M."/>
            <person name="Roberts A."/>
            <person name="Saif S."/>
            <person name="Shea T."/>
            <person name="Sisk P."/>
            <person name="Sykes S."/>
            <person name="Wortman J."/>
            <person name="Nusbaum C."/>
            <person name="Birren B."/>
        </authorList>
    </citation>
    <scope>NUCLEOTIDE SEQUENCE [LARGE SCALE GENOMIC DNA]</scope>
    <source>
        <strain evidence="10 11">CBS 101466</strain>
    </source>
</reference>
<name>W2RKC8_CYPE1</name>
<proteinExistence type="inferred from homology"/>
<evidence type="ECO:0000313" key="11">
    <source>
        <dbReference type="Proteomes" id="UP000030752"/>
    </source>
</evidence>
<dbReference type="GO" id="GO:0005351">
    <property type="term" value="F:carbohydrate:proton symporter activity"/>
    <property type="evidence" value="ECO:0007669"/>
    <property type="project" value="TreeGrafter"/>
</dbReference>
<feature type="transmembrane region" description="Helical" evidence="8">
    <location>
        <begin position="345"/>
        <end position="365"/>
    </location>
</feature>
<sequence length="532" mass="59642">MAKESHSMVLALEQGESNHLEKIAPQIDAAKEGTNVETSITLRQAFSYYKKAVAWCFCISLLTIMEAYDMMIVNSAYGLPQFQRSFGEQLPNGNYSVPARWQLGISLATVVGLIIGTFSNGYFADRFGPRRVIMVSLFFLNGTIFISFFAKSPGMLLAGEFLCSIPWGFFAGGVPAYAAEVCPLKLRGYLTTYVNLCWVMGNLLGTGVMRAFLPIPNEWAWRIPFGIQWLWPLPLFIATYYAPESPWWLVKQNRPQEAEKTLDRIVTAPPGAINNHNTVAMMQHTIELERSLNIGTSYIQCFKGTNLRRTEIAMIAWGCQILPGFSIQSYITYFFTLAGVPAGDAFKLALGNFSLAFIGTVSSWFTQTYFGRRTIYMTGLCFMVPIMWTVGFLELGSNDTTRWVQAGLLMFWFLCYGTTIGPIPYIIAAEVGASQLRVKTICLGRNTYYFLNFINVIAAPYMLNPSEGNLKGKAAFPAAVSTICLLAWAYFRLPEMKQRTPEELDTLFDRKVSARNFKKEGEILARERAVGN</sequence>
<dbReference type="SUPFAM" id="SSF103473">
    <property type="entry name" value="MFS general substrate transporter"/>
    <property type="match status" value="1"/>
</dbReference>
<organism evidence="10 11">
    <name type="scientific">Cyphellophora europaea (strain CBS 101466)</name>
    <name type="common">Phialophora europaea</name>
    <dbReference type="NCBI Taxonomy" id="1220924"/>
    <lineage>
        <taxon>Eukaryota</taxon>
        <taxon>Fungi</taxon>
        <taxon>Dikarya</taxon>
        <taxon>Ascomycota</taxon>
        <taxon>Pezizomycotina</taxon>
        <taxon>Eurotiomycetes</taxon>
        <taxon>Chaetothyriomycetidae</taxon>
        <taxon>Chaetothyriales</taxon>
        <taxon>Cyphellophoraceae</taxon>
        <taxon>Cyphellophora</taxon>
    </lineage>
</organism>
<protein>
    <recommendedName>
        <fullName evidence="9">Major facilitator superfamily (MFS) profile domain-containing protein</fullName>
    </recommendedName>
</protein>
<accession>W2RKC8</accession>
<keyword evidence="5 8" id="KW-1133">Transmembrane helix</keyword>
<evidence type="ECO:0000256" key="6">
    <source>
        <dbReference type="ARBA" id="ARBA00023136"/>
    </source>
</evidence>
<evidence type="ECO:0000256" key="5">
    <source>
        <dbReference type="ARBA" id="ARBA00022989"/>
    </source>
</evidence>
<keyword evidence="3 7" id="KW-0813">Transport</keyword>
<dbReference type="PROSITE" id="PS50850">
    <property type="entry name" value="MFS"/>
    <property type="match status" value="1"/>
</dbReference>
<dbReference type="PANTHER" id="PTHR48022:SF83">
    <property type="entry name" value="MAJOR FACILITATOR SUPERFAMILY (MFS) PROFILE DOMAIN-CONTAINING PROTEIN"/>
    <property type="match status" value="1"/>
</dbReference>
<evidence type="ECO:0000259" key="9">
    <source>
        <dbReference type="PROSITE" id="PS50850"/>
    </source>
</evidence>
<feature type="transmembrane region" description="Helical" evidence="8">
    <location>
        <begin position="447"/>
        <end position="463"/>
    </location>
</feature>
<dbReference type="Gene3D" id="1.20.1250.20">
    <property type="entry name" value="MFS general substrate transporter like domains"/>
    <property type="match status" value="1"/>
</dbReference>
<dbReference type="InterPro" id="IPR005828">
    <property type="entry name" value="MFS_sugar_transport-like"/>
</dbReference>
<dbReference type="VEuPathDB" id="FungiDB:HMPREF1541_08460"/>
<feature type="transmembrane region" description="Helical" evidence="8">
    <location>
        <begin position="52"/>
        <end position="79"/>
    </location>
</feature>
<dbReference type="PANTHER" id="PTHR48022">
    <property type="entry name" value="PLASTIDIC GLUCOSE TRANSPORTER 4"/>
    <property type="match status" value="1"/>
</dbReference>
<dbReference type="OrthoDB" id="6612291at2759"/>
<feature type="transmembrane region" description="Helical" evidence="8">
    <location>
        <begin position="374"/>
        <end position="393"/>
    </location>
</feature>
<evidence type="ECO:0000256" key="4">
    <source>
        <dbReference type="ARBA" id="ARBA00022692"/>
    </source>
</evidence>
<feature type="transmembrane region" description="Helical" evidence="8">
    <location>
        <begin position="99"/>
        <end position="120"/>
    </location>
</feature>
<dbReference type="FunFam" id="1.20.1250.20:FF:000078">
    <property type="entry name" value="MFS maltose transporter, putative"/>
    <property type="match status" value="1"/>
</dbReference>
<dbReference type="RefSeq" id="XP_008721001.1">
    <property type="nucleotide sequence ID" value="XM_008722779.1"/>
</dbReference>
<evidence type="ECO:0000256" key="7">
    <source>
        <dbReference type="RuleBase" id="RU003346"/>
    </source>
</evidence>
<dbReference type="InParanoid" id="W2RKC8"/>
<feature type="transmembrane region" description="Helical" evidence="8">
    <location>
        <begin position="156"/>
        <end position="178"/>
    </location>
</feature>
<dbReference type="AlphaFoldDB" id="W2RKC8"/>
<evidence type="ECO:0000256" key="8">
    <source>
        <dbReference type="SAM" id="Phobius"/>
    </source>
</evidence>
<dbReference type="InterPro" id="IPR003663">
    <property type="entry name" value="Sugar/inositol_transpt"/>
</dbReference>
<dbReference type="InterPro" id="IPR020846">
    <property type="entry name" value="MFS_dom"/>
</dbReference>
<feature type="domain" description="Major facilitator superfamily (MFS) profile" evidence="9">
    <location>
        <begin position="55"/>
        <end position="497"/>
    </location>
</feature>
<dbReference type="InterPro" id="IPR036259">
    <property type="entry name" value="MFS_trans_sf"/>
</dbReference>
<evidence type="ECO:0000313" key="10">
    <source>
        <dbReference type="EMBL" id="ETN36183.1"/>
    </source>
</evidence>
<keyword evidence="4 8" id="KW-0812">Transmembrane</keyword>
<feature type="transmembrane region" description="Helical" evidence="8">
    <location>
        <begin position="405"/>
        <end position="427"/>
    </location>
</feature>
<dbReference type="eggNOG" id="KOG0254">
    <property type="taxonomic scope" value="Eukaryota"/>
</dbReference>
<feature type="transmembrane region" description="Helical" evidence="8">
    <location>
        <begin position="475"/>
        <end position="491"/>
    </location>
</feature>
<evidence type="ECO:0000256" key="3">
    <source>
        <dbReference type="ARBA" id="ARBA00022448"/>
    </source>
</evidence>
<comment type="subcellular location">
    <subcellularLocation>
        <location evidence="1">Membrane</location>
        <topology evidence="1">Multi-pass membrane protein</topology>
    </subcellularLocation>
</comment>
<evidence type="ECO:0000256" key="2">
    <source>
        <dbReference type="ARBA" id="ARBA00010992"/>
    </source>
</evidence>
<keyword evidence="11" id="KW-1185">Reference proteome</keyword>
<dbReference type="NCBIfam" id="TIGR00879">
    <property type="entry name" value="SP"/>
    <property type="match status" value="1"/>
</dbReference>
<feature type="transmembrane region" description="Helical" evidence="8">
    <location>
        <begin position="219"/>
        <end position="242"/>
    </location>
</feature>
<feature type="transmembrane region" description="Helical" evidence="8">
    <location>
        <begin position="132"/>
        <end position="150"/>
    </location>
</feature>
<dbReference type="Pfam" id="PF00083">
    <property type="entry name" value="Sugar_tr"/>
    <property type="match status" value="1"/>
</dbReference>
<dbReference type="HOGENOM" id="CLU_001265_11_5_1"/>
<dbReference type="Proteomes" id="UP000030752">
    <property type="component" value="Unassembled WGS sequence"/>
</dbReference>
<dbReference type="EMBL" id="KB822725">
    <property type="protein sequence ID" value="ETN36183.1"/>
    <property type="molecule type" value="Genomic_DNA"/>
</dbReference>
<evidence type="ECO:0000256" key="1">
    <source>
        <dbReference type="ARBA" id="ARBA00004141"/>
    </source>
</evidence>
<dbReference type="InterPro" id="IPR050360">
    <property type="entry name" value="MFS_Sugar_Transporters"/>
</dbReference>
<comment type="similarity">
    <text evidence="2 7">Belongs to the major facilitator superfamily. Sugar transporter (TC 2.A.1.1) family.</text>
</comment>
<dbReference type="GeneID" id="19975799"/>
<feature type="transmembrane region" description="Helical" evidence="8">
    <location>
        <begin position="312"/>
        <end position="333"/>
    </location>
</feature>
<keyword evidence="6 8" id="KW-0472">Membrane</keyword>
<dbReference type="GO" id="GO:0016020">
    <property type="term" value="C:membrane"/>
    <property type="evidence" value="ECO:0007669"/>
    <property type="project" value="UniProtKB-SubCell"/>
</dbReference>